<dbReference type="EMBL" id="VEWN01000010">
    <property type="protein sequence ID" value="KAA1054275.1"/>
    <property type="molecule type" value="Genomic_DNA"/>
</dbReference>
<organism evidence="2 3">
    <name type="scientific">Azospirillum argentinense</name>
    <dbReference type="NCBI Taxonomy" id="2970906"/>
    <lineage>
        <taxon>Bacteria</taxon>
        <taxon>Pseudomonadati</taxon>
        <taxon>Pseudomonadota</taxon>
        <taxon>Alphaproteobacteria</taxon>
        <taxon>Rhodospirillales</taxon>
        <taxon>Azospirillaceae</taxon>
        <taxon>Azospirillum</taxon>
    </lineage>
</organism>
<evidence type="ECO:0000256" key="1">
    <source>
        <dbReference type="SAM" id="MobiDB-lite"/>
    </source>
</evidence>
<protein>
    <submittedName>
        <fullName evidence="2">Uncharacterized protein</fullName>
    </submittedName>
</protein>
<name>A0A5B0KQU3_9PROT</name>
<feature type="region of interest" description="Disordered" evidence="1">
    <location>
        <begin position="1"/>
        <end position="47"/>
    </location>
</feature>
<proteinExistence type="predicted"/>
<dbReference type="Proteomes" id="UP000325333">
    <property type="component" value="Unassembled WGS sequence"/>
</dbReference>
<evidence type="ECO:0000313" key="2">
    <source>
        <dbReference type="EMBL" id="KAA1054275.1"/>
    </source>
</evidence>
<evidence type="ECO:0000313" key="3">
    <source>
        <dbReference type="Proteomes" id="UP000325333"/>
    </source>
</evidence>
<accession>A0A5B0KQU3</accession>
<feature type="compositionally biased region" description="Basic residues" evidence="1">
    <location>
        <begin position="14"/>
        <end position="31"/>
    </location>
</feature>
<gene>
    <name evidence="2" type="ORF">FH063_006531</name>
</gene>
<sequence length="47" mass="5437">MEPNLSSAPALRNHTLRRQPCRRPAMSKRRKAEVEKKKGRNPVGMRP</sequence>
<dbReference type="AlphaFoldDB" id="A0A5B0KQU3"/>
<comment type="caution">
    <text evidence="2">The sequence shown here is derived from an EMBL/GenBank/DDBJ whole genome shotgun (WGS) entry which is preliminary data.</text>
</comment>
<reference evidence="2 3" key="1">
    <citation type="submission" date="2019-07" db="EMBL/GenBank/DDBJ databases">
        <title>Genome sequencing of the stress-tolerant strain Azospirillum brasilense Az19.</title>
        <authorList>
            <person name="Maroniche G.A."/>
            <person name="Garcia J.E."/>
            <person name="Pagnussat L."/>
            <person name="Amenta M."/>
            <person name="Creus C.M."/>
        </authorList>
    </citation>
    <scope>NUCLEOTIDE SEQUENCE [LARGE SCALE GENOMIC DNA]</scope>
    <source>
        <strain evidence="2 3">Az19</strain>
    </source>
</reference>